<sequence length="169" mass="20217">MSDIQKIMQEFEQWKIEETNRIKKIYDDKFQEFQDDITRQMNSQKNGINSIQDQKEQKLATIINELQELSEEYDEQLAKKAQMEEEIKQNYGKLEIKPIQVDTNREARIGRISELRFKKEILLKENKQLKAELQDINKSIERYKRLYTTTSTIVNQALKDIKKNKASEN</sequence>
<proteinExistence type="predicted"/>
<feature type="coiled-coil region" evidence="1">
    <location>
        <begin position="52"/>
        <end position="86"/>
    </location>
</feature>
<accession>A2FBN4</accession>
<dbReference type="InParanoid" id="A2FBN4"/>
<dbReference type="KEGG" id="tva:4755458"/>
<dbReference type="SMR" id="A2FBN4"/>
<dbReference type="RefSeq" id="XP_001310601.1">
    <property type="nucleotide sequence ID" value="XM_001310600.1"/>
</dbReference>
<reference evidence="2" key="2">
    <citation type="journal article" date="2007" name="Science">
        <title>Draft genome sequence of the sexually transmitted pathogen Trichomonas vaginalis.</title>
        <authorList>
            <person name="Carlton J.M."/>
            <person name="Hirt R.P."/>
            <person name="Silva J.C."/>
            <person name="Delcher A.L."/>
            <person name="Schatz M."/>
            <person name="Zhao Q."/>
            <person name="Wortman J.R."/>
            <person name="Bidwell S.L."/>
            <person name="Alsmark U.C.M."/>
            <person name="Besteiro S."/>
            <person name="Sicheritz-Ponten T."/>
            <person name="Noel C.J."/>
            <person name="Dacks J.B."/>
            <person name="Foster P.G."/>
            <person name="Simillion C."/>
            <person name="Van de Peer Y."/>
            <person name="Miranda-Saavedra D."/>
            <person name="Barton G.J."/>
            <person name="Westrop G.D."/>
            <person name="Mueller S."/>
            <person name="Dessi D."/>
            <person name="Fiori P.L."/>
            <person name="Ren Q."/>
            <person name="Paulsen I."/>
            <person name="Zhang H."/>
            <person name="Bastida-Corcuera F.D."/>
            <person name="Simoes-Barbosa A."/>
            <person name="Brown M.T."/>
            <person name="Hayes R.D."/>
            <person name="Mukherjee M."/>
            <person name="Okumura C.Y."/>
            <person name="Schneider R."/>
            <person name="Smith A.J."/>
            <person name="Vanacova S."/>
            <person name="Villalvazo M."/>
            <person name="Haas B.J."/>
            <person name="Pertea M."/>
            <person name="Feldblyum T.V."/>
            <person name="Utterback T.R."/>
            <person name="Shu C.L."/>
            <person name="Osoegawa K."/>
            <person name="de Jong P.J."/>
            <person name="Hrdy I."/>
            <person name="Horvathova L."/>
            <person name="Zubacova Z."/>
            <person name="Dolezal P."/>
            <person name="Malik S.B."/>
            <person name="Logsdon J.M. Jr."/>
            <person name="Henze K."/>
            <person name="Gupta A."/>
            <person name="Wang C.C."/>
            <person name="Dunne R.L."/>
            <person name="Upcroft J.A."/>
            <person name="Upcroft P."/>
            <person name="White O."/>
            <person name="Salzberg S.L."/>
            <person name="Tang P."/>
            <person name="Chiu C.-H."/>
            <person name="Lee Y.-S."/>
            <person name="Embley T.M."/>
            <person name="Coombs G.H."/>
            <person name="Mottram J.C."/>
            <person name="Tachezy J."/>
            <person name="Fraser-Liggett C.M."/>
            <person name="Johnson P.J."/>
        </authorList>
    </citation>
    <scope>NUCLEOTIDE SEQUENCE [LARGE SCALE GENOMIC DNA]</scope>
    <source>
        <strain evidence="2">G3</strain>
    </source>
</reference>
<evidence type="ECO:0000256" key="1">
    <source>
        <dbReference type="SAM" id="Coils"/>
    </source>
</evidence>
<dbReference type="AlphaFoldDB" id="A2FBN4"/>
<evidence type="ECO:0000313" key="2">
    <source>
        <dbReference type="EMBL" id="EAX97671.1"/>
    </source>
</evidence>
<gene>
    <name evidence="2" type="ORF">TVAG_346730</name>
</gene>
<dbReference type="VEuPathDB" id="TrichDB:TVAG_346730"/>
<evidence type="ECO:0000313" key="3">
    <source>
        <dbReference type="Proteomes" id="UP000001542"/>
    </source>
</evidence>
<protein>
    <submittedName>
        <fullName evidence="2">Uncharacterized protein</fullName>
    </submittedName>
</protein>
<dbReference type="EMBL" id="DS113705">
    <property type="protein sequence ID" value="EAX97671.1"/>
    <property type="molecule type" value="Genomic_DNA"/>
</dbReference>
<keyword evidence="1" id="KW-0175">Coiled coil</keyword>
<name>A2FBN4_TRIV3</name>
<organism evidence="2 3">
    <name type="scientific">Trichomonas vaginalis (strain ATCC PRA-98 / G3)</name>
    <dbReference type="NCBI Taxonomy" id="412133"/>
    <lineage>
        <taxon>Eukaryota</taxon>
        <taxon>Metamonada</taxon>
        <taxon>Parabasalia</taxon>
        <taxon>Trichomonadida</taxon>
        <taxon>Trichomonadidae</taxon>
        <taxon>Trichomonas</taxon>
    </lineage>
</organism>
<feature type="coiled-coil region" evidence="1">
    <location>
        <begin position="112"/>
        <end position="146"/>
    </location>
</feature>
<reference evidence="2" key="1">
    <citation type="submission" date="2006-10" db="EMBL/GenBank/DDBJ databases">
        <authorList>
            <person name="Amadeo P."/>
            <person name="Zhao Q."/>
            <person name="Wortman J."/>
            <person name="Fraser-Liggett C."/>
            <person name="Carlton J."/>
        </authorList>
    </citation>
    <scope>NUCLEOTIDE SEQUENCE</scope>
    <source>
        <strain evidence="2">G3</strain>
    </source>
</reference>
<keyword evidence="3" id="KW-1185">Reference proteome</keyword>
<dbReference type="Proteomes" id="UP000001542">
    <property type="component" value="Unassembled WGS sequence"/>
</dbReference>
<dbReference type="VEuPathDB" id="TrichDB:TVAGG3_0938020"/>